<name>A0A2N9LC98_9BACT</name>
<reference evidence="2" key="1">
    <citation type="submission" date="2018-02" db="EMBL/GenBank/DDBJ databases">
        <authorList>
            <person name="Hausmann B."/>
        </authorList>
    </citation>
    <scope>NUCLEOTIDE SEQUENCE [LARGE SCALE GENOMIC DNA]</scope>
    <source>
        <strain evidence="2">Peat soil MAG SbA5</strain>
    </source>
</reference>
<accession>A0A2N9LC98</accession>
<dbReference type="AlphaFoldDB" id="A0A2N9LC98"/>
<sequence length="143" mass="15768">MENQLRSVETFLRDYERNVIAGNMPALLAQFADPFLAATPQGTKTVSAADFAQGLPARKQLFDRVGRNSSTLADIHTIPLGARYTLALTKWRFSFAQTQDNPQDILVDSAFIVDTGAGEFKIILYIAGDDVMALMKERGILKS</sequence>
<dbReference type="Proteomes" id="UP000239735">
    <property type="component" value="Unassembled WGS sequence"/>
</dbReference>
<evidence type="ECO:0000313" key="2">
    <source>
        <dbReference type="Proteomes" id="UP000239735"/>
    </source>
</evidence>
<evidence type="ECO:0008006" key="3">
    <source>
        <dbReference type="Google" id="ProtNLM"/>
    </source>
</evidence>
<proteinExistence type="predicted"/>
<dbReference type="OrthoDB" id="122898at2"/>
<protein>
    <recommendedName>
        <fullName evidence="3">SnoaL-like domain-containing protein</fullName>
    </recommendedName>
</protein>
<evidence type="ECO:0000313" key="1">
    <source>
        <dbReference type="EMBL" id="SPE20900.1"/>
    </source>
</evidence>
<dbReference type="EMBL" id="OKRB01000086">
    <property type="protein sequence ID" value="SPE20900.1"/>
    <property type="molecule type" value="Genomic_DNA"/>
</dbReference>
<organism evidence="1 2">
    <name type="scientific">Candidatus Sulfuritelmatomonas gaucii</name>
    <dbReference type="NCBI Taxonomy" id="2043161"/>
    <lineage>
        <taxon>Bacteria</taxon>
        <taxon>Pseudomonadati</taxon>
        <taxon>Acidobacteriota</taxon>
        <taxon>Terriglobia</taxon>
        <taxon>Terriglobales</taxon>
        <taxon>Acidobacteriaceae</taxon>
        <taxon>Candidatus Sulfuritelmatomonas</taxon>
    </lineage>
</organism>
<gene>
    <name evidence="1" type="ORF">SBA5_30105</name>
</gene>